<organism evidence="1 2">
    <name type="scientific">Sediminicurvatus halobius</name>
    <dbReference type="NCBI Taxonomy" id="2182432"/>
    <lineage>
        <taxon>Bacteria</taxon>
        <taxon>Pseudomonadati</taxon>
        <taxon>Pseudomonadota</taxon>
        <taxon>Gammaproteobacteria</taxon>
        <taxon>Chromatiales</taxon>
        <taxon>Ectothiorhodospiraceae</taxon>
        <taxon>Sediminicurvatus</taxon>
    </lineage>
</organism>
<dbReference type="Proteomes" id="UP000245474">
    <property type="component" value="Unassembled WGS sequence"/>
</dbReference>
<keyword evidence="1" id="KW-0378">Hydrolase</keyword>
<protein>
    <submittedName>
        <fullName evidence="1">XamI family restriction endonuclease</fullName>
    </submittedName>
</protein>
<keyword evidence="2" id="KW-1185">Reference proteome</keyword>
<accession>A0A2U2MXE6</accession>
<dbReference type="Pfam" id="PF09572">
    <property type="entry name" value="RE_XamI"/>
    <property type="match status" value="1"/>
</dbReference>
<name>A0A2U2MXE6_9GAMM</name>
<dbReference type="EMBL" id="QFFI01000032">
    <property type="protein sequence ID" value="PWG61540.1"/>
    <property type="molecule type" value="Genomic_DNA"/>
</dbReference>
<dbReference type="InterPro" id="IPR019072">
    <property type="entry name" value="Restrct_endonuc_II_XamI"/>
</dbReference>
<gene>
    <name evidence="1" type="ORF">DEM34_15915</name>
</gene>
<reference evidence="1 2" key="1">
    <citation type="submission" date="2018-05" db="EMBL/GenBank/DDBJ databases">
        <title>Spiribacter halobius sp. nov., a moderately halophilic bacterium isolated from marine solar saltern.</title>
        <authorList>
            <person name="Zheng W.-S."/>
            <person name="Lu D.-C."/>
            <person name="Du Z.-J."/>
        </authorList>
    </citation>
    <scope>NUCLEOTIDE SEQUENCE [LARGE SCALE GENOMIC DNA]</scope>
    <source>
        <strain evidence="1 2">E85</strain>
    </source>
</reference>
<keyword evidence="1" id="KW-0540">Nuclease</keyword>
<dbReference type="GO" id="GO:0009307">
    <property type="term" value="P:DNA restriction-modification system"/>
    <property type="evidence" value="ECO:0007669"/>
    <property type="project" value="InterPro"/>
</dbReference>
<sequence length="305" mass="33989">MKPPRWSDSDLKADVDRSIALFRHERLDEPVEIWRKTFDAHEAQFRTLFEKHGALDLKSMTADQVARVFEDNLGDALRYLAGPPISEDDLKVLADASLAPSKIKEDNHAAERILSTIVQALDSKRFPWVVDNRQPTDAEKRAAVLTSAALITAQRVSTLRRNDGKNKQEGGVKNFLRGIGFQEVSSRTIRTLADAPSVGEFCSECLVGSRKADIPVRLYDGRLMPVECKVSNSSTNSVKRVNNDAAVKAGIWRRELGENQVVPVAVLSGVFNVLNLIQAQESHLTLFWAHDLGKMGEFIEKTRQG</sequence>
<dbReference type="OrthoDB" id="7431767at2"/>
<dbReference type="GO" id="GO:0003677">
    <property type="term" value="F:DNA binding"/>
    <property type="evidence" value="ECO:0007669"/>
    <property type="project" value="InterPro"/>
</dbReference>
<evidence type="ECO:0000313" key="1">
    <source>
        <dbReference type="EMBL" id="PWG61540.1"/>
    </source>
</evidence>
<proteinExistence type="predicted"/>
<evidence type="ECO:0000313" key="2">
    <source>
        <dbReference type="Proteomes" id="UP000245474"/>
    </source>
</evidence>
<keyword evidence="1" id="KW-0255">Endonuclease</keyword>
<dbReference type="GO" id="GO:0009036">
    <property type="term" value="F:type II site-specific deoxyribonuclease activity"/>
    <property type="evidence" value="ECO:0007669"/>
    <property type="project" value="InterPro"/>
</dbReference>
<comment type="caution">
    <text evidence="1">The sequence shown here is derived from an EMBL/GenBank/DDBJ whole genome shotgun (WGS) entry which is preliminary data.</text>
</comment>
<dbReference type="AlphaFoldDB" id="A0A2U2MXE6"/>